<sequence>MRISASPLPGSPSLSAQATPGPRLLFPGLVPGKPTSTHAMTQKLNRHGISVRAAHNSALTALAADLPSPILADLTGMHRHTAIRWVTYARRDWAEYLAARAEDQQEGRR</sequence>
<accession>A0A7U3VSQ5</accession>
<evidence type="ECO:0000313" key="3">
    <source>
        <dbReference type="Proteomes" id="UP000595703"/>
    </source>
</evidence>
<protein>
    <recommendedName>
        <fullName evidence="4">Integrase</fullName>
    </recommendedName>
</protein>
<dbReference type="EMBL" id="AP018365">
    <property type="protein sequence ID" value="BBB02014.1"/>
    <property type="molecule type" value="Genomic_DNA"/>
</dbReference>
<evidence type="ECO:0000256" key="1">
    <source>
        <dbReference type="SAM" id="MobiDB-lite"/>
    </source>
</evidence>
<proteinExistence type="predicted"/>
<dbReference type="AlphaFoldDB" id="A0A7U3VSQ5"/>
<keyword evidence="3" id="KW-1185">Reference proteome</keyword>
<reference evidence="2 3" key="4">
    <citation type="journal article" date="2020" name="Sci. Rep.">
        <title>beta-carboline chemical signals induce reveromycin production through a LuxR family regulator in Streptomyces sp. SN-593.</title>
        <authorList>
            <person name="Panthee S."/>
            <person name="Kito N."/>
            <person name="Hayashi T."/>
            <person name="Shimizu T."/>
            <person name="Ishikawa J."/>
            <person name="Hamamoto H."/>
            <person name="Osada H."/>
            <person name="Takahashi S."/>
        </authorList>
    </citation>
    <scope>NUCLEOTIDE SEQUENCE [LARGE SCALE GENOMIC DNA]</scope>
    <source>
        <strain evidence="2 3">SN-593</strain>
    </source>
</reference>
<reference evidence="2 3" key="3">
    <citation type="journal article" date="2011" name="Nat. Chem. Biol.">
        <title>Reveromycin A biosynthesis uses RevG and RevJ for stereospecific spiroacetal formation.</title>
        <authorList>
            <person name="Takahashi S."/>
            <person name="Toyoda A."/>
            <person name="Sekiyama Y."/>
            <person name="Takagi H."/>
            <person name="Nogawa T."/>
            <person name="Uramoto M."/>
            <person name="Suzuki R."/>
            <person name="Koshino H."/>
            <person name="Kumano T."/>
            <person name="Panthee S."/>
            <person name="Dairi T."/>
            <person name="Ishikawa J."/>
            <person name="Ikeda H."/>
            <person name="Sakaki Y."/>
            <person name="Osada H."/>
        </authorList>
    </citation>
    <scope>NUCLEOTIDE SEQUENCE [LARGE SCALE GENOMIC DNA]</scope>
    <source>
        <strain evidence="2 3">SN-593</strain>
    </source>
</reference>
<name>A0A7U3VSQ5_9ACTN</name>
<evidence type="ECO:0000313" key="2">
    <source>
        <dbReference type="EMBL" id="BBB02014.1"/>
    </source>
</evidence>
<reference evidence="2 3" key="1">
    <citation type="journal article" date="2010" name="J. Bacteriol.">
        <title>Biochemical characterization of a novel indole prenyltransferase from Streptomyces sp. SN-593.</title>
        <authorList>
            <person name="Takahashi S."/>
            <person name="Takagi H."/>
            <person name="Toyoda A."/>
            <person name="Uramoto M."/>
            <person name="Nogawa T."/>
            <person name="Ueki M."/>
            <person name="Sakaki Y."/>
            <person name="Osada H."/>
        </authorList>
    </citation>
    <scope>NUCLEOTIDE SEQUENCE [LARGE SCALE GENOMIC DNA]</scope>
    <source>
        <strain evidence="2 3">SN-593</strain>
    </source>
</reference>
<dbReference type="Proteomes" id="UP000595703">
    <property type="component" value="Chromosome"/>
</dbReference>
<organism evidence="2 3">
    <name type="scientific">Actinacidiphila reveromycinica</name>
    <dbReference type="NCBI Taxonomy" id="659352"/>
    <lineage>
        <taxon>Bacteria</taxon>
        <taxon>Bacillati</taxon>
        <taxon>Actinomycetota</taxon>
        <taxon>Actinomycetes</taxon>
        <taxon>Kitasatosporales</taxon>
        <taxon>Streptomycetaceae</taxon>
        <taxon>Actinacidiphila</taxon>
    </lineage>
</organism>
<gene>
    <name evidence="2" type="ORF">RVR_9694</name>
</gene>
<reference evidence="2 3" key="2">
    <citation type="journal article" date="2011" name="J. Antibiot.">
        <title>Furaquinocins I and J: novel polyketide isoprenoid hybrid compounds from Streptomyces reveromyceticus SN-593.</title>
        <authorList>
            <person name="Panthee S."/>
            <person name="Takahashi S."/>
            <person name="Takagi H."/>
            <person name="Nogawa T."/>
            <person name="Oowada E."/>
            <person name="Uramoto M."/>
            <person name="Osada H."/>
        </authorList>
    </citation>
    <scope>NUCLEOTIDE SEQUENCE [LARGE SCALE GENOMIC DNA]</scope>
    <source>
        <strain evidence="2 3">SN-593</strain>
    </source>
</reference>
<feature type="compositionally biased region" description="Low complexity" evidence="1">
    <location>
        <begin position="1"/>
        <end position="16"/>
    </location>
</feature>
<dbReference type="KEGG" id="arev:RVR_9694"/>
<evidence type="ECO:0008006" key="4">
    <source>
        <dbReference type="Google" id="ProtNLM"/>
    </source>
</evidence>
<feature type="region of interest" description="Disordered" evidence="1">
    <location>
        <begin position="1"/>
        <end position="25"/>
    </location>
</feature>